<evidence type="ECO:0000313" key="5">
    <source>
        <dbReference type="EMBL" id="GGS57202.1"/>
    </source>
</evidence>
<dbReference type="SUPFAM" id="SSF51679">
    <property type="entry name" value="Bacterial luciferase-like"/>
    <property type="match status" value="1"/>
</dbReference>
<protein>
    <recommendedName>
        <fullName evidence="4">Luciferase-like domain-containing protein</fullName>
    </recommendedName>
</protein>
<dbReference type="InterPro" id="IPR036661">
    <property type="entry name" value="Luciferase-like_sf"/>
</dbReference>
<dbReference type="InterPro" id="IPR050766">
    <property type="entry name" value="Bact_Lucif_Oxidored"/>
</dbReference>
<sequence length="105" mass="11076">MQTEEHHGVANSWLPSPFTFAGAVFGATRRIAVTVSAIIGPLHDPLRLAEDIAVLDLLSAGRLVTVAGIGYRPKEYERAGVEWGPGRGTAPRSSGARPTGRRASA</sequence>
<dbReference type="Pfam" id="PF00296">
    <property type="entry name" value="Bac_luciferase"/>
    <property type="match status" value="1"/>
</dbReference>
<evidence type="ECO:0000313" key="6">
    <source>
        <dbReference type="Proteomes" id="UP000659767"/>
    </source>
</evidence>
<evidence type="ECO:0000259" key="4">
    <source>
        <dbReference type="Pfam" id="PF00296"/>
    </source>
</evidence>
<dbReference type="EMBL" id="BMSZ01000009">
    <property type="protein sequence ID" value="GGS57202.1"/>
    <property type="molecule type" value="Genomic_DNA"/>
</dbReference>
<proteinExistence type="predicted"/>
<dbReference type="PANTHER" id="PTHR30137:SF8">
    <property type="entry name" value="BLR5498 PROTEIN"/>
    <property type="match status" value="1"/>
</dbReference>
<gene>
    <name evidence="5" type="ORF">GCM10010253_34740</name>
</gene>
<evidence type="ECO:0000256" key="3">
    <source>
        <dbReference type="SAM" id="MobiDB-lite"/>
    </source>
</evidence>
<dbReference type="PANTHER" id="PTHR30137">
    <property type="entry name" value="LUCIFERASE-LIKE MONOOXYGENASE"/>
    <property type="match status" value="1"/>
</dbReference>
<dbReference type="InterPro" id="IPR011251">
    <property type="entry name" value="Luciferase-like_dom"/>
</dbReference>
<accession>A0ABQ2T7T7</accession>
<keyword evidence="6" id="KW-1185">Reference proteome</keyword>
<organism evidence="5 6">
    <name type="scientific">Streptomyces badius</name>
    <dbReference type="NCBI Taxonomy" id="1941"/>
    <lineage>
        <taxon>Bacteria</taxon>
        <taxon>Bacillati</taxon>
        <taxon>Actinomycetota</taxon>
        <taxon>Actinomycetes</taxon>
        <taxon>Kitasatosporales</taxon>
        <taxon>Streptomycetaceae</taxon>
        <taxon>Streptomyces</taxon>
    </lineage>
</organism>
<name>A0ABQ2T7T7_STRBA</name>
<dbReference type="Gene3D" id="3.20.20.30">
    <property type="entry name" value="Luciferase-like domain"/>
    <property type="match status" value="1"/>
</dbReference>
<evidence type="ECO:0000256" key="1">
    <source>
        <dbReference type="ARBA" id="ARBA00023002"/>
    </source>
</evidence>
<reference evidence="6" key="1">
    <citation type="journal article" date="2019" name="Int. J. Syst. Evol. Microbiol.">
        <title>The Global Catalogue of Microorganisms (GCM) 10K type strain sequencing project: providing services to taxonomists for standard genome sequencing and annotation.</title>
        <authorList>
            <consortium name="The Broad Institute Genomics Platform"/>
            <consortium name="The Broad Institute Genome Sequencing Center for Infectious Disease"/>
            <person name="Wu L."/>
            <person name="Ma J."/>
        </authorList>
    </citation>
    <scope>NUCLEOTIDE SEQUENCE [LARGE SCALE GENOMIC DNA]</scope>
    <source>
        <strain evidence="6">JCM 4350</strain>
    </source>
</reference>
<keyword evidence="1" id="KW-0560">Oxidoreductase</keyword>
<evidence type="ECO:0000256" key="2">
    <source>
        <dbReference type="ARBA" id="ARBA00023033"/>
    </source>
</evidence>
<keyword evidence="2" id="KW-0503">Monooxygenase</keyword>
<feature type="region of interest" description="Disordered" evidence="3">
    <location>
        <begin position="80"/>
        <end position="105"/>
    </location>
</feature>
<feature type="domain" description="Luciferase-like" evidence="4">
    <location>
        <begin position="3"/>
        <end position="84"/>
    </location>
</feature>
<dbReference type="Proteomes" id="UP000659767">
    <property type="component" value="Unassembled WGS sequence"/>
</dbReference>
<comment type="caution">
    <text evidence="5">The sequence shown here is derived from an EMBL/GenBank/DDBJ whole genome shotgun (WGS) entry which is preliminary data.</text>
</comment>